<dbReference type="SUPFAM" id="SSF56112">
    <property type="entry name" value="Protein kinase-like (PK-like)"/>
    <property type="match status" value="1"/>
</dbReference>
<gene>
    <name evidence="2" type="ORF">TrRE_jg11598</name>
</gene>
<dbReference type="PANTHER" id="PTHR45890">
    <property type="entry name" value="AARF DOMAIN CONTAINING KINASE 2 (PREDICTED)"/>
    <property type="match status" value="1"/>
</dbReference>
<keyword evidence="3" id="KW-1185">Reference proteome</keyword>
<accession>A0A9W7C862</accession>
<dbReference type="InterPro" id="IPR000719">
    <property type="entry name" value="Prot_kinase_dom"/>
</dbReference>
<dbReference type="InterPro" id="IPR052402">
    <property type="entry name" value="ADCK_kinase"/>
</dbReference>
<dbReference type="GO" id="GO:0004672">
    <property type="term" value="F:protein kinase activity"/>
    <property type="evidence" value="ECO:0007669"/>
    <property type="project" value="InterPro"/>
</dbReference>
<organism evidence="2 3">
    <name type="scientific">Triparma retinervis</name>
    <dbReference type="NCBI Taxonomy" id="2557542"/>
    <lineage>
        <taxon>Eukaryota</taxon>
        <taxon>Sar</taxon>
        <taxon>Stramenopiles</taxon>
        <taxon>Ochrophyta</taxon>
        <taxon>Bolidophyceae</taxon>
        <taxon>Parmales</taxon>
        <taxon>Triparmaceae</taxon>
        <taxon>Triparma</taxon>
    </lineage>
</organism>
<evidence type="ECO:0000259" key="1">
    <source>
        <dbReference type="PROSITE" id="PS50011"/>
    </source>
</evidence>
<dbReference type="Gene3D" id="1.10.510.10">
    <property type="entry name" value="Transferase(Phosphotransferase) domain 1"/>
    <property type="match status" value="1"/>
</dbReference>
<dbReference type="InterPro" id="IPR004147">
    <property type="entry name" value="ABC1_dom"/>
</dbReference>
<reference evidence="2" key="1">
    <citation type="submission" date="2022-07" db="EMBL/GenBank/DDBJ databases">
        <title>Genome analysis of Parmales, a sister group of diatoms, reveals the evolutionary specialization of diatoms from phago-mixotrophs to photoautotrophs.</title>
        <authorList>
            <person name="Ban H."/>
            <person name="Sato S."/>
            <person name="Yoshikawa S."/>
            <person name="Kazumasa Y."/>
            <person name="Nakamura Y."/>
            <person name="Ichinomiya M."/>
            <person name="Saitoh K."/>
            <person name="Sato N."/>
            <person name="Blanc-Mathieu R."/>
            <person name="Endo H."/>
            <person name="Kuwata A."/>
            <person name="Ogata H."/>
        </authorList>
    </citation>
    <scope>NUCLEOTIDE SEQUENCE</scope>
</reference>
<dbReference type="Pfam" id="PF03109">
    <property type="entry name" value="ABC1"/>
    <property type="match status" value="1"/>
</dbReference>
<dbReference type="InterPro" id="IPR011009">
    <property type="entry name" value="Kinase-like_dom_sf"/>
</dbReference>
<proteinExistence type="predicted"/>
<sequence length="442" mass="49272">MKNLAFRAVRLFLRALFLVSVATPLAISYPLMKRNKDLHKAWLDWCVRGVELSGAAIVKLFQWASSRPDMFGEEFCRLFCKLQDETTPHGFGYTETMMQEAFGVGWREIIDIDATSPILGSGCIGQVYKGRMKATGRTVAVKVLHPNIQNGIDADIDILRSGARLLNLYIKNAKWLNCPGMVEEFNALLSEQLDLRNEAANLEQFRANFSDDPTVIFPLLMLPAKANVMVEEFIDGDHLNEFLRKNEGNKELKNKVCDNGIRVVCKMIFDHNFVHGDIHPGNILFTKEAPGVEPKMVLLDTGIARRFTKHDHEILVGVLTSFINGSGKKAAEYLIKDSLVSQSSPPVGVAGFTQVLDDMCEQAKRDHSFFDSIGNYVSTICNAAAKHQVMMNQGFVSIALTVRVMEGVALALNREAEVWRVANGIVLKAKAKSFLGKNVYDE</sequence>
<dbReference type="GO" id="GO:0005524">
    <property type="term" value="F:ATP binding"/>
    <property type="evidence" value="ECO:0007669"/>
    <property type="project" value="InterPro"/>
</dbReference>
<dbReference type="PANTHER" id="PTHR45890:SF1">
    <property type="entry name" value="AARF DOMAIN CONTAINING KINASE 2"/>
    <property type="match status" value="1"/>
</dbReference>
<dbReference type="SMART" id="SM00220">
    <property type="entry name" value="S_TKc"/>
    <property type="match status" value="1"/>
</dbReference>
<dbReference type="AlphaFoldDB" id="A0A9W7C862"/>
<dbReference type="OrthoDB" id="427480at2759"/>
<feature type="domain" description="Protein kinase" evidence="1">
    <location>
        <begin position="113"/>
        <end position="442"/>
    </location>
</feature>
<dbReference type="GO" id="GO:0005739">
    <property type="term" value="C:mitochondrion"/>
    <property type="evidence" value="ECO:0007669"/>
    <property type="project" value="TreeGrafter"/>
</dbReference>
<dbReference type="Proteomes" id="UP001165082">
    <property type="component" value="Unassembled WGS sequence"/>
</dbReference>
<dbReference type="Gene3D" id="3.30.200.20">
    <property type="entry name" value="Phosphorylase Kinase, domain 1"/>
    <property type="match status" value="1"/>
</dbReference>
<evidence type="ECO:0000313" key="2">
    <source>
        <dbReference type="EMBL" id="GMI03963.1"/>
    </source>
</evidence>
<protein>
    <recommendedName>
        <fullName evidence="1">Protein kinase domain-containing protein</fullName>
    </recommendedName>
</protein>
<dbReference type="PROSITE" id="PS50011">
    <property type="entry name" value="PROTEIN_KINASE_DOM"/>
    <property type="match status" value="1"/>
</dbReference>
<dbReference type="EMBL" id="BRXZ01000055">
    <property type="protein sequence ID" value="GMI03963.1"/>
    <property type="molecule type" value="Genomic_DNA"/>
</dbReference>
<name>A0A9W7C862_9STRA</name>
<evidence type="ECO:0000313" key="3">
    <source>
        <dbReference type="Proteomes" id="UP001165082"/>
    </source>
</evidence>
<comment type="caution">
    <text evidence="2">The sequence shown here is derived from an EMBL/GenBank/DDBJ whole genome shotgun (WGS) entry which is preliminary data.</text>
</comment>